<dbReference type="GO" id="GO:0005886">
    <property type="term" value="C:plasma membrane"/>
    <property type="evidence" value="ECO:0007669"/>
    <property type="project" value="UniProtKB-SubCell"/>
</dbReference>
<evidence type="ECO:0000256" key="8">
    <source>
        <dbReference type="ARBA" id="ARBA00023065"/>
    </source>
</evidence>
<keyword evidence="5" id="KW-0547">Nucleotide-binding</keyword>
<name>A0A426TGL9_STRSU</name>
<dbReference type="Gene3D" id="3.40.50.300">
    <property type="entry name" value="P-loop containing nucleotide triphosphate hydrolases"/>
    <property type="match status" value="1"/>
</dbReference>
<evidence type="ECO:0000259" key="10">
    <source>
        <dbReference type="PROSITE" id="PS50893"/>
    </source>
</evidence>
<dbReference type="PROSITE" id="PS00211">
    <property type="entry name" value="ABC_TRANSPORTER_1"/>
    <property type="match status" value="1"/>
</dbReference>
<dbReference type="CDD" id="cd03214">
    <property type="entry name" value="ABC_Iron-Siderophores_B12_Hemin"/>
    <property type="match status" value="1"/>
</dbReference>
<keyword evidence="2" id="KW-0813">Transport</keyword>
<keyword evidence="7" id="KW-0408">Iron</keyword>
<evidence type="ECO:0000256" key="9">
    <source>
        <dbReference type="ARBA" id="ARBA00023136"/>
    </source>
</evidence>
<comment type="subcellular location">
    <subcellularLocation>
        <location evidence="1">Cell membrane</location>
        <topology evidence="1">Peripheral membrane protein</topology>
    </subcellularLocation>
</comment>
<reference evidence="11 12" key="1">
    <citation type="submission" date="2018-11" db="EMBL/GenBank/DDBJ databases">
        <authorList>
            <person name="Stevens M.J."/>
            <person name="Cernela N."/>
            <person name="Spoerry Serrano N."/>
            <person name="Schmitt S."/>
            <person name="Schrenzel J."/>
            <person name="Stephan R."/>
        </authorList>
    </citation>
    <scope>NUCLEOTIDE SEQUENCE [LARGE SCALE GENOMIC DNA]</scope>
    <source>
        <strain evidence="11 12">PP422</strain>
    </source>
</reference>
<dbReference type="PROSITE" id="PS50893">
    <property type="entry name" value="ABC_TRANSPORTER_2"/>
    <property type="match status" value="1"/>
</dbReference>
<accession>A0A426TGL9</accession>
<dbReference type="GO" id="GO:0006826">
    <property type="term" value="P:iron ion transport"/>
    <property type="evidence" value="ECO:0007669"/>
    <property type="project" value="UniProtKB-KW"/>
</dbReference>
<dbReference type="PANTHER" id="PTHR42771">
    <property type="entry name" value="IRON(3+)-HYDROXAMATE IMPORT ATP-BINDING PROTEIN FHUC"/>
    <property type="match status" value="1"/>
</dbReference>
<dbReference type="InterPro" id="IPR003439">
    <property type="entry name" value="ABC_transporter-like_ATP-bd"/>
</dbReference>
<dbReference type="InterPro" id="IPR027417">
    <property type="entry name" value="P-loop_NTPase"/>
</dbReference>
<dbReference type="FunFam" id="3.40.50.300:FF:000134">
    <property type="entry name" value="Iron-enterobactin ABC transporter ATP-binding protein"/>
    <property type="match status" value="1"/>
</dbReference>
<evidence type="ECO:0000256" key="6">
    <source>
        <dbReference type="ARBA" id="ARBA00022840"/>
    </source>
</evidence>
<reference evidence="11 12" key="2">
    <citation type="submission" date="2018-12" db="EMBL/GenBank/DDBJ databases">
        <title>Whole-genome sequences of fifteen clinical Streptococcus suis strains isolated from pigs between 2006 and 2018.</title>
        <authorList>
            <person name="Stevens M.J.A."/>
            <person name="Cernela N."/>
            <person name="Spoerry Serrano N."/>
            <person name="Schmitt S."/>
            <person name="Schrenzel J."/>
            <person name="Stephan R."/>
        </authorList>
    </citation>
    <scope>NUCLEOTIDE SEQUENCE [LARGE SCALE GENOMIC DNA]</scope>
    <source>
        <strain evidence="11 12">PP422</strain>
    </source>
</reference>
<protein>
    <submittedName>
        <fullName evidence="11">ATP-binding cassette domain-containing protein</fullName>
    </submittedName>
</protein>
<evidence type="ECO:0000256" key="1">
    <source>
        <dbReference type="ARBA" id="ARBA00004202"/>
    </source>
</evidence>
<dbReference type="InterPro" id="IPR003593">
    <property type="entry name" value="AAA+_ATPase"/>
</dbReference>
<dbReference type="EMBL" id="RSDO01000004">
    <property type="protein sequence ID" value="RRR54218.1"/>
    <property type="molecule type" value="Genomic_DNA"/>
</dbReference>
<keyword evidence="3" id="KW-1003">Cell membrane</keyword>
<comment type="caution">
    <text evidence="11">The sequence shown here is derived from an EMBL/GenBank/DDBJ whole genome shotgun (WGS) entry which is preliminary data.</text>
</comment>
<dbReference type="PANTHER" id="PTHR42771:SF3">
    <property type="entry name" value="PETROBACTIN IMPORT ATP-BINDING PROTEIN YCLP"/>
    <property type="match status" value="1"/>
</dbReference>
<dbReference type="GO" id="GO:0016887">
    <property type="term" value="F:ATP hydrolysis activity"/>
    <property type="evidence" value="ECO:0007669"/>
    <property type="project" value="InterPro"/>
</dbReference>
<evidence type="ECO:0000256" key="4">
    <source>
        <dbReference type="ARBA" id="ARBA00022496"/>
    </source>
</evidence>
<keyword evidence="9" id="KW-0472">Membrane</keyword>
<evidence type="ECO:0000256" key="3">
    <source>
        <dbReference type="ARBA" id="ARBA00022475"/>
    </source>
</evidence>
<keyword evidence="4" id="KW-0410">Iron transport</keyword>
<evidence type="ECO:0000313" key="11">
    <source>
        <dbReference type="EMBL" id="RRR54218.1"/>
    </source>
</evidence>
<dbReference type="SUPFAM" id="SSF52540">
    <property type="entry name" value="P-loop containing nucleoside triphosphate hydrolases"/>
    <property type="match status" value="1"/>
</dbReference>
<feature type="domain" description="ABC transporter" evidence="10">
    <location>
        <begin position="2"/>
        <end position="236"/>
    </location>
</feature>
<evidence type="ECO:0000256" key="2">
    <source>
        <dbReference type="ARBA" id="ARBA00022448"/>
    </source>
</evidence>
<dbReference type="GO" id="GO:0005524">
    <property type="term" value="F:ATP binding"/>
    <property type="evidence" value="ECO:0007669"/>
    <property type="project" value="UniProtKB-KW"/>
</dbReference>
<dbReference type="Pfam" id="PF00005">
    <property type="entry name" value="ABC_tran"/>
    <property type="match status" value="1"/>
</dbReference>
<keyword evidence="8" id="KW-0406">Ion transport</keyword>
<keyword evidence="6 11" id="KW-0067">ATP-binding</keyword>
<dbReference type="Proteomes" id="UP000274117">
    <property type="component" value="Unassembled WGS sequence"/>
</dbReference>
<proteinExistence type="predicted"/>
<evidence type="ECO:0000256" key="5">
    <source>
        <dbReference type="ARBA" id="ARBA00022741"/>
    </source>
</evidence>
<evidence type="ECO:0000256" key="7">
    <source>
        <dbReference type="ARBA" id="ARBA00023004"/>
    </source>
</evidence>
<evidence type="ECO:0000313" key="12">
    <source>
        <dbReference type="Proteomes" id="UP000274117"/>
    </source>
</evidence>
<dbReference type="InterPro" id="IPR051535">
    <property type="entry name" value="Siderophore_ABC-ATPase"/>
</dbReference>
<dbReference type="SMART" id="SM00382">
    <property type="entry name" value="AAA"/>
    <property type="match status" value="1"/>
</dbReference>
<organism evidence="11 12">
    <name type="scientific">Streptococcus suis</name>
    <dbReference type="NCBI Taxonomy" id="1307"/>
    <lineage>
        <taxon>Bacteria</taxon>
        <taxon>Bacillati</taxon>
        <taxon>Bacillota</taxon>
        <taxon>Bacilli</taxon>
        <taxon>Lactobacillales</taxon>
        <taxon>Streptococcaceae</taxon>
        <taxon>Streptococcus</taxon>
    </lineage>
</organism>
<gene>
    <name evidence="11" type="ORF">EI998_02760</name>
</gene>
<dbReference type="AlphaFoldDB" id="A0A426TGL9"/>
<dbReference type="InterPro" id="IPR017871">
    <property type="entry name" value="ABC_transporter-like_CS"/>
</dbReference>
<sequence length="251" mass="28530">MIKMENISKKYGTNPILEEIGLNIEKAKFTAFIGPNGAGKSTLLSLISRLLPKEQGLLYIKGQEIESWDSVELAKELSMLKQKVDYQVKLTVEELISFGRYPYSKGRLTAVDYEHINQAISYMELENFRHRPIDQLSGGQLQRVNIAMILAQDTEIILLDEPLNNLDIKQGILMMKTLRRLVDDLHKTVVVVIHDINVASQFVDQMVAFKDGKVYSQGQPHEVMTEPILSSLYDMELTIADIDGKKICLYK</sequence>